<organism evidence="3 4">
    <name type="scientific">Sporosarcina koreensis</name>
    <dbReference type="NCBI Taxonomy" id="334735"/>
    <lineage>
        <taxon>Bacteria</taxon>
        <taxon>Bacillati</taxon>
        <taxon>Bacillota</taxon>
        <taxon>Bacilli</taxon>
        <taxon>Bacillales</taxon>
        <taxon>Caryophanaceae</taxon>
        <taxon>Sporosarcina</taxon>
    </lineage>
</organism>
<evidence type="ECO:0000313" key="3">
    <source>
        <dbReference type="EMBL" id="MFC5603714.1"/>
    </source>
</evidence>
<dbReference type="PROSITE" id="PS51257">
    <property type="entry name" value="PROKAR_LIPOPROTEIN"/>
    <property type="match status" value="1"/>
</dbReference>
<dbReference type="InterPro" id="IPR012938">
    <property type="entry name" value="Glc/Sorbosone_DH"/>
</dbReference>
<dbReference type="SUPFAM" id="SSF50952">
    <property type="entry name" value="Soluble quinoprotein glucose dehydrogenase"/>
    <property type="match status" value="1"/>
</dbReference>
<dbReference type="RefSeq" id="WP_381444639.1">
    <property type="nucleotide sequence ID" value="NZ_JBHSNP010000024.1"/>
</dbReference>
<evidence type="ECO:0000256" key="1">
    <source>
        <dbReference type="SAM" id="SignalP"/>
    </source>
</evidence>
<dbReference type="Gene3D" id="2.120.10.30">
    <property type="entry name" value="TolB, C-terminal domain"/>
    <property type="match status" value="1"/>
</dbReference>
<evidence type="ECO:0000259" key="2">
    <source>
        <dbReference type="Pfam" id="PF07995"/>
    </source>
</evidence>
<dbReference type="Proteomes" id="UP001596071">
    <property type="component" value="Unassembled WGS sequence"/>
</dbReference>
<dbReference type="PANTHER" id="PTHR19328">
    <property type="entry name" value="HEDGEHOG-INTERACTING PROTEIN"/>
    <property type="match status" value="1"/>
</dbReference>
<evidence type="ECO:0000313" key="4">
    <source>
        <dbReference type="Proteomes" id="UP001596071"/>
    </source>
</evidence>
<proteinExistence type="predicted"/>
<gene>
    <name evidence="3" type="ORF">ACFPTP_10835</name>
</gene>
<feature type="domain" description="Glucose/Sorbosone dehydrogenase" evidence="2">
    <location>
        <begin position="36"/>
        <end position="324"/>
    </location>
</feature>
<name>A0ABW0U0K7_9BACL</name>
<keyword evidence="1" id="KW-0732">Signal</keyword>
<reference evidence="4" key="1">
    <citation type="journal article" date="2019" name="Int. J. Syst. Evol. Microbiol.">
        <title>The Global Catalogue of Microorganisms (GCM) 10K type strain sequencing project: providing services to taxonomists for standard genome sequencing and annotation.</title>
        <authorList>
            <consortium name="The Broad Institute Genomics Platform"/>
            <consortium name="The Broad Institute Genome Sequencing Center for Infectious Disease"/>
            <person name="Wu L."/>
            <person name="Ma J."/>
        </authorList>
    </citation>
    <scope>NUCLEOTIDE SEQUENCE [LARGE SCALE GENOMIC DNA]</scope>
    <source>
        <strain evidence="4">KACC 11299</strain>
    </source>
</reference>
<dbReference type="Pfam" id="PF07995">
    <property type="entry name" value="GSDH"/>
    <property type="match status" value="1"/>
</dbReference>
<keyword evidence="4" id="KW-1185">Reference proteome</keyword>
<dbReference type="InterPro" id="IPR011042">
    <property type="entry name" value="6-blade_b-propeller_TolB-like"/>
</dbReference>
<dbReference type="PANTHER" id="PTHR19328:SF13">
    <property type="entry name" value="HIPL1 PROTEIN"/>
    <property type="match status" value="1"/>
</dbReference>
<feature type="signal peptide" evidence="1">
    <location>
        <begin position="1"/>
        <end position="22"/>
    </location>
</feature>
<comment type="caution">
    <text evidence="3">The sequence shown here is derived from an EMBL/GenBank/DDBJ whole genome shotgun (WGS) entry which is preliminary data.</text>
</comment>
<feature type="chain" id="PRO_5046124877" evidence="1">
    <location>
        <begin position="23"/>
        <end position="348"/>
    </location>
</feature>
<protein>
    <submittedName>
        <fullName evidence="3">PQQ-dependent sugar dehydrogenase</fullName>
    </submittedName>
</protein>
<sequence length="348" mass="37969">MKRLMFLCIILGLAGCSSADKADDSTYAAARIATNLESPWSIDSDGERLFVAERDGAIVRIERYGEKYGKMVREKVFLSEPLSTAAEAGLLGFVLHKDFNETSLAYAYYTYDLGGKPVNRIVTLFRDGEGWHEEDILLDMIESGPVHHGGRLALSPEGNLFATIGDGATPENAQNPHSFNGKIVQLQEDGSFKIVSTGHRNPQGLAWNSKGELYSSEHGQSANDEINEIVQGGNYGWPEIEGNESKEGMLSPLLTSGASETWAPSGMTFHNGLLFVAALRGEAILVIDPETMEITRKIKGYGRIRDVFSDGDSLYFVSNNTDGRGTPSESDDSLYVLVNVKKIADEGM</sequence>
<dbReference type="InterPro" id="IPR011041">
    <property type="entry name" value="Quinoprot_gluc/sorb_DH_b-prop"/>
</dbReference>
<dbReference type="EMBL" id="JBHSNP010000024">
    <property type="protein sequence ID" value="MFC5603714.1"/>
    <property type="molecule type" value="Genomic_DNA"/>
</dbReference>
<accession>A0ABW0U0K7</accession>